<evidence type="ECO:0000259" key="8">
    <source>
        <dbReference type="PROSITE" id="PS51035"/>
    </source>
</evidence>
<comment type="catalytic activity">
    <reaction evidence="1">
        <text>Random hydrolysis of (1-&gt;4)-beta-D-mannosidic linkages in mannans, galactomannans and glucomannans.</text>
        <dbReference type="EC" id="3.2.1.78"/>
    </reaction>
</comment>
<protein>
    <recommendedName>
        <fullName evidence="4">mannan endo-1,4-beta-mannosidase</fullName>
        <ecNumber evidence="4">3.2.1.78</ecNumber>
    </recommendedName>
</protein>
<dbReference type="CDD" id="cd23767">
    <property type="entry name" value="IQCD"/>
    <property type="match status" value="1"/>
</dbReference>
<dbReference type="FunFam" id="3.20.20.80:FF:000012">
    <property type="entry name" value="Mannan endo-1,4-beta-mannosidase 6"/>
    <property type="match status" value="1"/>
</dbReference>
<dbReference type="SUPFAM" id="SSF51445">
    <property type="entry name" value="(Trans)glycosidases"/>
    <property type="match status" value="1"/>
</dbReference>
<dbReference type="Pfam" id="PF02179">
    <property type="entry name" value="BAG"/>
    <property type="match status" value="1"/>
</dbReference>
<evidence type="ECO:0000256" key="1">
    <source>
        <dbReference type="ARBA" id="ARBA00001678"/>
    </source>
</evidence>
<dbReference type="AlphaFoldDB" id="A0A803NYT2"/>
<comment type="similarity">
    <text evidence="3">Belongs to the glycosyl hydrolase 5 (cellulase A) family.</text>
</comment>
<accession>A0A803NYT2</accession>
<proteinExistence type="inferred from homology"/>
<evidence type="ECO:0000256" key="4">
    <source>
        <dbReference type="ARBA" id="ARBA00012706"/>
    </source>
</evidence>
<name>A0A803NYT2_CANSA</name>
<dbReference type="Gramene" id="evm.model.02.2804">
    <property type="protein sequence ID" value="cds.evm.model.02.2804"/>
    <property type="gene ID" value="evm.TU.02.2804"/>
</dbReference>
<dbReference type="GO" id="GO:0000272">
    <property type="term" value="P:polysaccharide catabolic process"/>
    <property type="evidence" value="ECO:0007669"/>
    <property type="project" value="InterPro"/>
</dbReference>
<dbReference type="InterPro" id="IPR036533">
    <property type="entry name" value="BAG_dom_sf"/>
</dbReference>
<dbReference type="Gene3D" id="1.20.58.120">
    <property type="entry name" value="BAG domain"/>
    <property type="match status" value="1"/>
</dbReference>
<dbReference type="Pfam" id="PF26410">
    <property type="entry name" value="GH5_mannosidase"/>
    <property type="match status" value="1"/>
</dbReference>
<keyword evidence="7" id="KW-0326">Glycosidase</keyword>
<evidence type="ECO:0000256" key="2">
    <source>
        <dbReference type="ARBA" id="ARBA00004613"/>
    </source>
</evidence>
<dbReference type="Gene3D" id="3.20.20.80">
    <property type="entry name" value="Glycosidases"/>
    <property type="match status" value="1"/>
</dbReference>
<evidence type="ECO:0000313" key="10">
    <source>
        <dbReference type="Proteomes" id="UP000596661"/>
    </source>
</evidence>
<dbReference type="PANTHER" id="PTHR31451">
    <property type="match status" value="1"/>
</dbReference>
<dbReference type="PROSITE" id="PS50096">
    <property type="entry name" value="IQ"/>
    <property type="match status" value="1"/>
</dbReference>
<evidence type="ECO:0000256" key="5">
    <source>
        <dbReference type="ARBA" id="ARBA00022525"/>
    </source>
</evidence>
<organism evidence="9 10">
    <name type="scientific">Cannabis sativa</name>
    <name type="common">Hemp</name>
    <name type="synonym">Marijuana</name>
    <dbReference type="NCBI Taxonomy" id="3483"/>
    <lineage>
        <taxon>Eukaryota</taxon>
        <taxon>Viridiplantae</taxon>
        <taxon>Streptophyta</taxon>
        <taxon>Embryophyta</taxon>
        <taxon>Tracheophyta</taxon>
        <taxon>Spermatophyta</taxon>
        <taxon>Magnoliopsida</taxon>
        <taxon>eudicotyledons</taxon>
        <taxon>Gunneridae</taxon>
        <taxon>Pentapetalae</taxon>
        <taxon>rosids</taxon>
        <taxon>fabids</taxon>
        <taxon>Rosales</taxon>
        <taxon>Cannabaceae</taxon>
        <taxon>Cannabis</taxon>
    </lineage>
</organism>
<dbReference type="InterPro" id="IPR045053">
    <property type="entry name" value="MAN-like"/>
</dbReference>
<evidence type="ECO:0000256" key="7">
    <source>
        <dbReference type="ARBA" id="ARBA00023295"/>
    </source>
</evidence>
<evidence type="ECO:0000256" key="6">
    <source>
        <dbReference type="ARBA" id="ARBA00022801"/>
    </source>
</evidence>
<dbReference type="SMART" id="SM00264">
    <property type="entry name" value="BAG"/>
    <property type="match status" value="1"/>
</dbReference>
<keyword evidence="6" id="KW-0378">Hydrolase</keyword>
<dbReference type="EnsemblPlants" id="evm.model.02.2804">
    <property type="protein sequence ID" value="cds.evm.model.02.2804"/>
    <property type="gene ID" value="evm.TU.02.2804"/>
</dbReference>
<dbReference type="InterPro" id="IPR017853">
    <property type="entry name" value="GH"/>
</dbReference>
<dbReference type="EC" id="3.2.1.78" evidence="4"/>
<feature type="domain" description="BAG" evidence="8">
    <location>
        <begin position="81"/>
        <end position="158"/>
    </location>
</feature>
<comment type="subcellular location">
    <subcellularLocation>
        <location evidence="2">Secreted</location>
    </subcellularLocation>
</comment>
<keyword evidence="5" id="KW-0964">Secreted</keyword>
<reference evidence="9" key="2">
    <citation type="submission" date="2021-03" db="UniProtKB">
        <authorList>
            <consortium name="EnsemblPlants"/>
        </authorList>
    </citation>
    <scope>IDENTIFICATION</scope>
</reference>
<dbReference type="Proteomes" id="UP000596661">
    <property type="component" value="Chromosome 2"/>
</dbReference>
<dbReference type="SUPFAM" id="SSF63491">
    <property type="entry name" value="BAG domain"/>
    <property type="match status" value="1"/>
</dbReference>
<dbReference type="InterPro" id="IPR003103">
    <property type="entry name" value="BAG_domain"/>
</dbReference>
<dbReference type="GO" id="GO:0016985">
    <property type="term" value="F:mannan endo-1,4-beta-mannosidase activity"/>
    <property type="evidence" value="ECO:0007669"/>
    <property type="project" value="UniProtKB-EC"/>
</dbReference>
<dbReference type="PANTHER" id="PTHR31451:SF51">
    <property type="entry name" value="MANNAN ENDO-1,4-BETA-MANNOSIDASE 6"/>
    <property type="match status" value="1"/>
</dbReference>
<dbReference type="GO" id="GO:0051087">
    <property type="term" value="F:protein-folding chaperone binding"/>
    <property type="evidence" value="ECO:0007669"/>
    <property type="project" value="InterPro"/>
</dbReference>
<evidence type="ECO:0000256" key="3">
    <source>
        <dbReference type="ARBA" id="ARBA00005641"/>
    </source>
</evidence>
<dbReference type="PROSITE" id="PS51035">
    <property type="entry name" value="BAG"/>
    <property type="match status" value="1"/>
</dbReference>
<dbReference type="GO" id="GO:0005576">
    <property type="term" value="C:extracellular region"/>
    <property type="evidence" value="ECO:0007669"/>
    <property type="project" value="UniProtKB-SubCell"/>
</dbReference>
<dbReference type="InterPro" id="IPR001547">
    <property type="entry name" value="Glyco_hydro_5"/>
</dbReference>
<evidence type="ECO:0000313" key="9">
    <source>
        <dbReference type="EnsemblPlants" id="cds.evm.model.02.2804"/>
    </source>
</evidence>
<reference evidence="9" key="1">
    <citation type="submission" date="2018-11" db="EMBL/GenBank/DDBJ databases">
        <authorList>
            <person name="Grassa J C."/>
        </authorList>
    </citation>
    <scope>NUCLEOTIDE SEQUENCE [LARGE SCALE GENOMIC DNA]</scope>
</reference>
<keyword evidence="10" id="KW-1185">Reference proteome</keyword>
<dbReference type="EMBL" id="UZAU01000235">
    <property type="status" value="NOT_ANNOTATED_CDS"/>
    <property type="molecule type" value="Genomic_DNA"/>
</dbReference>
<sequence>MTHSHRGSFYSTTVTYTFHNDQTTPTSQSNSTTNAVPVHSTEAPIPITVHLPQQTQPNSAPAATKIQSAYRAHRIRTLHRTISSVDSAADELQRVIQRQDTVDAIRSDEREKLRMNEALMALLLRLDSVPGWDPAVREARRKVSRRIVGMQEILDAITESKVEDGQSYFWGYDGFTRNWDEILAEMEEDVCKSTGGDELERFCAEHLGFRCLQSDQLSFPVLWQPKMAFVGTNSTHFVVAEDDHGGNYSEIYVNGWNSYWLMEKSIWVSSRSKVSKMLRMGAQMGLTVCRTWAFSDGYGSSALQTSPGVFNERVFRVRVSALDYVIVEARKNKLRLILSLVNNLNAFGGKTQYVRWAEEAGVNVSQTDDSFFSHPTVKDYYKAYIKAILTRKNSLTGVKYSEDPAIFAWELINEPRCLSNSSAPVLQAWITEMAAYVKSLDDKHLLTVGIEGFYGPKTTERSKVNPGEWAASLGSDFIQNSAVDNIDFASVHAYPDSWIQKGDSEAKMNFLSRWVDSHISDGEHVLKKPVLITEFGSSLRMNKTPEDTNLLLKTVYDRVYESAKKREAGAGALIWQLLVEGVDEYADQEFWIAISATVTALNAVGPGAAPPQALGHAAEHRNTRGATTPHLLKNAVFASTTII</sequence>